<organism evidence="2 3">
    <name type="scientific">Vigna mungo</name>
    <name type="common">Black gram</name>
    <name type="synonym">Phaseolus mungo</name>
    <dbReference type="NCBI Taxonomy" id="3915"/>
    <lineage>
        <taxon>Eukaryota</taxon>
        <taxon>Viridiplantae</taxon>
        <taxon>Streptophyta</taxon>
        <taxon>Embryophyta</taxon>
        <taxon>Tracheophyta</taxon>
        <taxon>Spermatophyta</taxon>
        <taxon>Magnoliopsida</taxon>
        <taxon>eudicotyledons</taxon>
        <taxon>Gunneridae</taxon>
        <taxon>Pentapetalae</taxon>
        <taxon>rosids</taxon>
        <taxon>fabids</taxon>
        <taxon>Fabales</taxon>
        <taxon>Fabaceae</taxon>
        <taxon>Papilionoideae</taxon>
        <taxon>50 kb inversion clade</taxon>
        <taxon>NPAAA clade</taxon>
        <taxon>indigoferoid/millettioid clade</taxon>
        <taxon>Phaseoleae</taxon>
        <taxon>Vigna</taxon>
    </lineage>
</organism>
<evidence type="ECO:0000256" key="1">
    <source>
        <dbReference type="SAM" id="MobiDB-lite"/>
    </source>
</evidence>
<name>A0AAQ3NTQ5_VIGMU</name>
<proteinExistence type="predicted"/>
<evidence type="ECO:0000313" key="2">
    <source>
        <dbReference type="EMBL" id="WVZ14333.1"/>
    </source>
</evidence>
<dbReference type="AlphaFoldDB" id="A0AAQ3NTQ5"/>
<sequence>MDSSELVYRCVGLMGTSVSAWRRRLLEGGFSSRESRIGSLWESFSSMVGEIEVCTRFKLGVSGEIEVCCTSFVSGEIEVCCTRLLWGRGGGVWVVWHHLRMADLRARLGMRVEKSGVVPSGSCGVKLRFLHASTEERSKEWPEETMTGSNMRERETGQRNSSGGVWILGLVLV</sequence>
<feature type="region of interest" description="Disordered" evidence="1">
    <location>
        <begin position="136"/>
        <end position="160"/>
    </location>
</feature>
<dbReference type="Proteomes" id="UP001374535">
    <property type="component" value="Chromosome 4"/>
</dbReference>
<evidence type="ECO:0000313" key="3">
    <source>
        <dbReference type="Proteomes" id="UP001374535"/>
    </source>
</evidence>
<reference evidence="2 3" key="1">
    <citation type="journal article" date="2023" name="Life. Sci Alliance">
        <title>Evolutionary insights into 3D genome organization and epigenetic landscape of Vigna mungo.</title>
        <authorList>
            <person name="Junaid A."/>
            <person name="Singh B."/>
            <person name="Bhatia S."/>
        </authorList>
    </citation>
    <scope>NUCLEOTIDE SEQUENCE [LARGE SCALE GENOMIC DNA]</scope>
    <source>
        <strain evidence="2">Urdbean</strain>
    </source>
</reference>
<protein>
    <submittedName>
        <fullName evidence="2">Uncharacterized protein</fullName>
    </submittedName>
</protein>
<gene>
    <name evidence="2" type="ORF">V8G54_011899</name>
</gene>
<keyword evidence="3" id="KW-1185">Reference proteome</keyword>
<dbReference type="EMBL" id="CP144697">
    <property type="protein sequence ID" value="WVZ14333.1"/>
    <property type="molecule type" value="Genomic_DNA"/>
</dbReference>
<accession>A0AAQ3NTQ5</accession>